<comment type="catalytic activity">
    <reaction evidence="6">
        <text>(R)-lactate + A = pyruvate + AH2</text>
        <dbReference type="Rhea" id="RHEA:15089"/>
        <dbReference type="ChEBI" id="CHEBI:13193"/>
        <dbReference type="ChEBI" id="CHEBI:15361"/>
        <dbReference type="ChEBI" id="CHEBI:16004"/>
        <dbReference type="ChEBI" id="CHEBI:17499"/>
    </reaction>
</comment>
<feature type="domain" description="4Fe-4S ferredoxin-type" evidence="7">
    <location>
        <begin position="69"/>
        <end position="92"/>
    </location>
</feature>
<evidence type="ECO:0000256" key="5">
    <source>
        <dbReference type="ARBA" id="ARBA00023014"/>
    </source>
</evidence>
<dbReference type="InterPro" id="IPR012257">
    <property type="entry name" value="Glc_ox_4Fe-4S"/>
</dbReference>
<evidence type="ECO:0000256" key="1">
    <source>
        <dbReference type="ARBA" id="ARBA00022485"/>
    </source>
</evidence>
<evidence type="ECO:0000256" key="3">
    <source>
        <dbReference type="ARBA" id="ARBA00022737"/>
    </source>
</evidence>
<comment type="cofactor">
    <cofactor evidence="6">
        <name>[4Fe-4S] cluster</name>
        <dbReference type="ChEBI" id="CHEBI:49883"/>
    </cofactor>
    <text evidence="6">Binds 2 [4Fe-4S] clusters.</text>
</comment>
<accession>A0ABZ2NL62</accession>
<evidence type="ECO:0000313" key="8">
    <source>
        <dbReference type="EMBL" id="WXB97906.1"/>
    </source>
</evidence>
<sequence>MTTVQEREKIQDQFKQRMNEDDLLNCMRCGFCLPSCPTYIESGFDEAHSPRGRIALMKGVVDGLIEPDEDVERSLNLCLGCRACEPVCPSGVNYGHLLEEARDIINQNKKHPLPVQVIRKAAFHHLFPHQNRMRNVTGLLGFYQRSGLQKLARNTGVMKLFPETLATMEKVLPAVPKMKEMKNRPEFLPSRGTVSKRVAFFSGCLMDTMFMETNNATAKLLQAAGCEIVIPKNQACCGALHGHSGEKAEGKELAKRNIQAFEDLNVDYIITNAGGCGAFLFEYGHLLHDEPEWHERAITFSTKLKDFTEVLIECDFHKNVPLSLPPGIVTYQDSCHLRNVMHTSSAPRRLLHAIEGTEFREMKDADRCCGSAGIYNIVESEMSMQILDHKMEQAKASRAAIIVTANPGCLLQMKLGIEREGLSDKMKAVHLADLLYEAMPLDPDKPH</sequence>
<evidence type="ECO:0000313" key="9">
    <source>
        <dbReference type="Proteomes" id="UP001377337"/>
    </source>
</evidence>
<dbReference type="PROSITE" id="PS00198">
    <property type="entry name" value="4FE4S_FER_1"/>
    <property type="match status" value="1"/>
</dbReference>
<dbReference type="PANTHER" id="PTHR32479">
    <property type="entry name" value="GLYCOLATE OXIDASE IRON-SULFUR SUBUNIT"/>
    <property type="match status" value="1"/>
</dbReference>
<reference evidence="8 9" key="1">
    <citation type="submission" date="2024-02" db="EMBL/GenBank/DDBJ databases">
        <title>Seven novel Bacillus-like species.</title>
        <authorList>
            <person name="Liu G."/>
        </authorList>
    </citation>
    <scope>NUCLEOTIDE SEQUENCE [LARGE SCALE GENOMIC DNA]</scope>
    <source>
        <strain evidence="8 9">FJAT-52054</strain>
    </source>
</reference>
<keyword evidence="6" id="KW-0813">Transport</keyword>
<evidence type="ECO:0000256" key="6">
    <source>
        <dbReference type="PIRNR" id="PIRNR000139"/>
    </source>
</evidence>
<evidence type="ECO:0000256" key="2">
    <source>
        <dbReference type="ARBA" id="ARBA00022723"/>
    </source>
</evidence>
<protein>
    <recommendedName>
        <fullName evidence="6">Glycolate oxidase iron-sulfur subunit</fullName>
        <ecNumber evidence="6">1.1.99.14</ecNumber>
    </recommendedName>
</protein>
<dbReference type="RefSeq" id="WP_338780639.1">
    <property type="nucleotide sequence ID" value="NZ_CP147407.1"/>
</dbReference>
<dbReference type="EC" id="1.1.99.14" evidence="6"/>
<dbReference type="InterPro" id="IPR017900">
    <property type="entry name" value="4Fe4S_Fe_S_CS"/>
</dbReference>
<dbReference type="Pfam" id="PF02754">
    <property type="entry name" value="CCG"/>
    <property type="match status" value="2"/>
</dbReference>
<dbReference type="PIRSF" id="PIRSF000139">
    <property type="entry name" value="Glc_ox_4Fe-4S"/>
    <property type="match status" value="1"/>
</dbReference>
<gene>
    <name evidence="8" type="ORF">WCV65_05365</name>
</gene>
<dbReference type="Gene3D" id="1.10.1060.10">
    <property type="entry name" value="Alpha-helical ferredoxin"/>
    <property type="match status" value="1"/>
</dbReference>
<name>A0ABZ2NL62_9BACI</name>
<keyword evidence="1 6" id="KW-0004">4Fe-4S</keyword>
<keyword evidence="5 6" id="KW-0411">Iron-sulfur</keyword>
<keyword evidence="3" id="KW-0677">Repeat</keyword>
<dbReference type="InterPro" id="IPR004017">
    <property type="entry name" value="Cys_rich_dom"/>
</dbReference>
<dbReference type="Proteomes" id="UP001377337">
    <property type="component" value="Chromosome"/>
</dbReference>
<evidence type="ECO:0000259" key="7">
    <source>
        <dbReference type="PROSITE" id="PS51379"/>
    </source>
</evidence>
<proteinExistence type="predicted"/>
<comment type="function">
    <text evidence="6">Component of a complex that catalyzes the oxidation of glycolate to glyoxylate.</text>
</comment>
<dbReference type="SUPFAM" id="SSF46548">
    <property type="entry name" value="alpha-helical ferredoxin"/>
    <property type="match status" value="1"/>
</dbReference>
<dbReference type="Pfam" id="PF13183">
    <property type="entry name" value="Fer4_8"/>
    <property type="match status" value="1"/>
</dbReference>
<dbReference type="PROSITE" id="PS51379">
    <property type="entry name" value="4FE4S_FER_2"/>
    <property type="match status" value="2"/>
</dbReference>
<dbReference type="InterPro" id="IPR009051">
    <property type="entry name" value="Helical_ferredxn"/>
</dbReference>
<keyword evidence="6" id="KW-0249">Electron transport</keyword>
<evidence type="ECO:0000256" key="4">
    <source>
        <dbReference type="ARBA" id="ARBA00023004"/>
    </source>
</evidence>
<dbReference type="PANTHER" id="PTHR32479:SF17">
    <property type="entry name" value="GLYCOLATE OXIDASE IRON-SULFUR SUBUNIT"/>
    <property type="match status" value="1"/>
</dbReference>
<comment type="catalytic activity">
    <reaction evidence="6">
        <text>glycolate + A = glyoxylate + AH2</text>
        <dbReference type="Rhea" id="RHEA:21264"/>
        <dbReference type="ChEBI" id="CHEBI:13193"/>
        <dbReference type="ChEBI" id="CHEBI:17499"/>
        <dbReference type="ChEBI" id="CHEBI:29805"/>
        <dbReference type="ChEBI" id="CHEBI:36655"/>
        <dbReference type="EC" id="1.1.99.14"/>
    </reaction>
</comment>
<keyword evidence="2 6" id="KW-0479">Metal-binding</keyword>
<dbReference type="InterPro" id="IPR017896">
    <property type="entry name" value="4Fe4S_Fe-S-bd"/>
</dbReference>
<organism evidence="8 9">
    <name type="scientific">Metabacillus sediminis</name>
    <dbReference type="NCBI Taxonomy" id="3117746"/>
    <lineage>
        <taxon>Bacteria</taxon>
        <taxon>Bacillati</taxon>
        <taxon>Bacillota</taxon>
        <taxon>Bacilli</taxon>
        <taxon>Bacillales</taxon>
        <taxon>Bacillaceae</taxon>
        <taxon>Metabacillus</taxon>
    </lineage>
</organism>
<dbReference type="EMBL" id="CP147407">
    <property type="protein sequence ID" value="WXB97906.1"/>
    <property type="molecule type" value="Genomic_DNA"/>
</dbReference>
<feature type="domain" description="4Fe-4S ferredoxin-type" evidence="7">
    <location>
        <begin position="14"/>
        <end position="46"/>
    </location>
</feature>
<keyword evidence="9" id="KW-1185">Reference proteome</keyword>
<keyword evidence="4 6" id="KW-0408">Iron</keyword>